<dbReference type="Proteomes" id="UP000287300">
    <property type="component" value="Unassembled WGS sequence"/>
</dbReference>
<evidence type="ECO:0000256" key="1">
    <source>
        <dbReference type="SAM" id="MobiDB-lite"/>
    </source>
</evidence>
<feature type="region of interest" description="Disordered" evidence="1">
    <location>
        <begin position="1"/>
        <end position="30"/>
    </location>
</feature>
<dbReference type="EMBL" id="BDES01000123">
    <property type="protein sequence ID" value="GCD54590.1"/>
    <property type="molecule type" value="Genomic_DNA"/>
</dbReference>
<protein>
    <submittedName>
        <fullName evidence="2">Uncharacterized protein</fullName>
    </submittedName>
</protein>
<gene>
    <name evidence="2" type="ORF">NBRC3188_3287</name>
</gene>
<evidence type="ECO:0000313" key="2">
    <source>
        <dbReference type="EMBL" id="GCD54590.1"/>
    </source>
</evidence>
<name>A0A401WZH7_ACEPA</name>
<organism evidence="2 3">
    <name type="scientific">Acetobacter pasteurianus NBRC 3188</name>
    <dbReference type="NCBI Taxonomy" id="1226663"/>
    <lineage>
        <taxon>Bacteria</taxon>
        <taxon>Pseudomonadati</taxon>
        <taxon>Pseudomonadota</taxon>
        <taxon>Alphaproteobacteria</taxon>
        <taxon>Acetobacterales</taxon>
        <taxon>Acetobacteraceae</taxon>
        <taxon>Acetobacter</taxon>
    </lineage>
</organism>
<dbReference type="AlphaFoldDB" id="A0A401WZH7"/>
<feature type="compositionally biased region" description="Basic residues" evidence="1">
    <location>
        <begin position="1"/>
        <end position="18"/>
    </location>
</feature>
<proteinExistence type="predicted"/>
<reference evidence="2 3" key="1">
    <citation type="submission" date="2016-06" db="EMBL/GenBank/DDBJ databases">
        <title>Acetobacter pasteurianus NBRC 3188 whole genome sequencing project.</title>
        <authorList>
            <person name="Matsutani M."/>
            <person name="Shiwa Y."/>
            <person name="Okamoto-Kainuma A."/>
            <person name="Ishikawa M."/>
            <person name="Koizumi Y."/>
            <person name="Yoshikawa H."/>
            <person name="Yakushi T."/>
            <person name="Matsushita K."/>
        </authorList>
    </citation>
    <scope>NUCLEOTIDE SEQUENCE [LARGE SCALE GENOMIC DNA]</scope>
    <source>
        <strain evidence="2 3">NBRC 3188</strain>
    </source>
</reference>
<comment type="caution">
    <text evidence="2">The sequence shown here is derived from an EMBL/GenBank/DDBJ whole genome shotgun (WGS) entry which is preliminary data.</text>
</comment>
<sequence length="83" mass="9917">MSRTYHHSRKFGKNHRLVNRPDHKHFGGKNSPECPNWYSHEYDIRPGRHRDKRVAKSIVRGGVSPEDAVFPYTGTKRPHEYYW</sequence>
<evidence type="ECO:0000313" key="3">
    <source>
        <dbReference type="Proteomes" id="UP000287300"/>
    </source>
</evidence>
<accession>A0A401WZH7</accession>